<dbReference type="Proteomes" id="UP000791440">
    <property type="component" value="Unassembled WGS sequence"/>
</dbReference>
<organism evidence="2 3">
    <name type="scientific">Manduca sexta</name>
    <name type="common">Tobacco hawkmoth</name>
    <name type="synonym">Tobacco hornworm</name>
    <dbReference type="NCBI Taxonomy" id="7130"/>
    <lineage>
        <taxon>Eukaryota</taxon>
        <taxon>Metazoa</taxon>
        <taxon>Ecdysozoa</taxon>
        <taxon>Arthropoda</taxon>
        <taxon>Hexapoda</taxon>
        <taxon>Insecta</taxon>
        <taxon>Pterygota</taxon>
        <taxon>Neoptera</taxon>
        <taxon>Endopterygota</taxon>
        <taxon>Lepidoptera</taxon>
        <taxon>Glossata</taxon>
        <taxon>Ditrysia</taxon>
        <taxon>Bombycoidea</taxon>
        <taxon>Sphingidae</taxon>
        <taxon>Sphinginae</taxon>
        <taxon>Sphingini</taxon>
        <taxon>Manduca</taxon>
    </lineage>
</organism>
<keyword evidence="1" id="KW-1133">Transmembrane helix</keyword>
<protein>
    <submittedName>
        <fullName evidence="2">Uncharacterized protein</fullName>
    </submittedName>
</protein>
<evidence type="ECO:0000313" key="3">
    <source>
        <dbReference type="Proteomes" id="UP000791440"/>
    </source>
</evidence>
<keyword evidence="3" id="KW-1185">Reference proteome</keyword>
<dbReference type="AlphaFoldDB" id="A0A922CPV9"/>
<reference evidence="2" key="1">
    <citation type="journal article" date="2016" name="Insect Biochem. Mol. Biol.">
        <title>Multifaceted biological insights from a draft genome sequence of the tobacco hornworm moth, Manduca sexta.</title>
        <authorList>
            <person name="Kanost M.R."/>
            <person name="Arrese E.L."/>
            <person name="Cao X."/>
            <person name="Chen Y.R."/>
            <person name="Chellapilla S."/>
            <person name="Goldsmith M.R."/>
            <person name="Grosse-Wilde E."/>
            <person name="Heckel D.G."/>
            <person name="Herndon N."/>
            <person name="Jiang H."/>
            <person name="Papanicolaou A."/>
            <person name="Qu J."/>
            <person name="Soulages J.L."/>
            <person name="Vogel H."/>
            <person name="Walters J."/>
            <person name="Waterhouse R.M."/>
            <person name="Ahn S.J."/>
            <person name="Almeida F.C."/>
            <person name="An C."/>
            <person name="Aqrawi P."/>
            <person name="Bretschneider A."/>
            <person name="Bryant W.B."/>
            <person name="Bucks S."/>
            <person name="Chao H."/>
            <person name="Chevignon G."/>
            <person name="Christen J.M."/>
            <person name="Clarke D.F."/>
            <person name="Dittmer N.T."/>
            <person name="Ferguson L.C.F."/>
            <person name="Garavelou S."/>
            <person name="Gordon K.H.J."/>
            <person name="Gunaratna R.T."/>
            <person name="Han Y."/>
            <person name="Hauser F."/>
            <person name="He Y."/>
            <person name="Heidel-Fischer H."/>
            <person name="Hirsh A."/>
            <person name="Hu Y."/>
            <person name="Jiang H."/>
            <person name="Kalra D."/>
            <person name="Klinner C."/>
            <person name="Konig C."/>
            <person name="Kovar C."/>
            <person name="Kroll A.R."/>
            <person name="Kuwar S.S."/>
            <person name="Lee S.L."/>
            <person name="Lehman R."/>
            <person name="Li K."/>
            <person name="Li Z."/>
            <person name="Liang H."/>
            <person name="Lovelace S."/>
            <person name="Lu Z."/>
            <person name="Mansfield J.H."/>
            <person name="McCulloch K.J."/>
            <person name="Mathew T."/>
            <person name="Morton B."/>
            <person name="Muzny D.M."/>
            <person name="Neunemann D."/>
            <person name="Ongeri F."/>
            <person name="Pauchet Y."/>
            <person name="Pu L.L."/>
            <person name="Pyrousis I."/>
            <person name="Rao X.J."/>
            <person name="Redding A."/>
            <person name="Roesel C."/>
            <person name="Sanchez-Gracia A."/>
            <person name="Schaack S."/>
            <person name="Shukla A."/>
            <person name="Tetreau G."/>
            <person name="Wang Y."/>
            <person name="Xiong G.H."/>
            <person name="Traut W."/>
            <person name="Walsh T.K."/>
            <person name="Worley K.C."/>
            <person name="Wu D."/>
            <person name="Wu W."/>
            <person name="Wu Y.Q."/>
            <person name="Zhang X."/>
            <person name="Zou Z."/>
            <person name="Zucker H."/>
            <person name="Briscoe A.D."/>
            <person name="Burmester T."/>
            <person name="Clem R.J."/>
            <person name="Feyereisen R."/>
            <person name="Grimmelikhuijzen C.J.P."/>
            <person name="Hamodrakas S.J."/>
            <person name="Hansson B.S."/>
            <person name="Huguet E."/>
            <person name="Jermiin L.S."/>
            <person name="Lan Q."/>
            <person name="Lehman H.K."/>
            <person name="Lorenzen M."/>
            <person name="Merzendorfer H."/>
            <person name="Michalopoulos I."/>
            <person name="Morton D.B."/>
            <person name="Muthukrishnan S."/>
            <person name="Oakeshott J.G."/>
            <person name="Palmer W."/>
            <person name="Park Y."/>
            <person name="Passarelli A.L."/>
            <person name="Rozas J."/>
            <person name="Schwartz L.M."/>
            <person name="Smith W."/>
            <person name="Southgate A."/>
            <person name="Vilcinskas A."/>
            <person name="Vogt R."/>
            <person name="Wang P."/>
            <person name="Werren J."/>
            <person name="Yu X.Q."/>
            <person name="Zhou J.J."/>
            <person name="Brown S.J."/>
            <person name="Scherer S.E."/>
            <person name="Richards S."/>
            <person name="Blissard G.W."/>
        </authorList>
    </citation>
    <scope>NUCLEOTIDE SEQUENCE</scope>
</reference>
<reference evidence="2" key="2">
    <citation type="submission" date="2020-12" db="EMBL/GenBank/DDBJ databases">
        <authorList>
            <person name="Kanost M."/>
        </authorList>
    </citation>
    <scope>NUCLEOTIDE SEQUENCE</scope>
</reference>
<evidence type="ECO:0000313" key="2">
    <source>
        <dbReference type="EMBL" id="KAG6453483.1"/>
    </source>
</evidence>
<accession>A0A922CPV9</accession>
<sequence length="218" mass="24763">MSFKPEHNSDYILLLASSNRHCGGTYPGGLSHMRYLPLVNINANDLVIFNKRTAFRLILMQTIECPLKLMPRVFISVHLTVGFHITKHQRRTIDNVDSPGCSGGLWGRRTGQGVPRRTFFYVLTDETVKTGDRFFFTLPGASRLFLFAFAWGLALFRAAAAWFSRLKVHNLRGMVYHIAGFAWHVVCCYNMLKSNLFFHVEVLVAVSTGEMDCLGSRR</sequence>
<comment type="caution">
    <text evidence="2">The sequence shown here is derived from an EMBL/GenBank/DDBJ whole genome shotgun (WGS) entry which is preliminary data.</text>
</comment>
<evidence type="ECO:0000256" key="1">
    <source>
        <dbReference type="SAM" id="Phobius"/>
    </source>
</evidence>
<gene>
    <name evidence="2" type="ORF">O3G_MSEX008196</name>
</gene>
<feature type="transmembrane region" description="Helical" evidence="1">
    <location>
        <begin position="144"/>
        <end position="163"/>
    </location>
</feature>
<dbReference type="EMBL" id="JH668445">
    <property type="protein sequence ID" value="KAG6453483.1"/>
    <property type="molecule type" value="Genomic_DNA"/>
</dbReference>
<proteinExistence type="predicted"/>
<name>A0A922CPV9_MANSE</name>
<keyword evidence="1" id="KW-0812">Transmembrane</keyword>
<keyword evidence="1" id="KW-0472">Membrane</keyword>